<evidence type="ECO:0000256" key="5">
    <source>
        <dbReference type="ARBA" id="ARBA00022801"/>
    </source>
</evidence>
<dbReference type="InterPro" id="IPR023333">
    <property type="entry name" value="Proteasome_suB-type"/>
</dbReference>
<dbReference type="KEGG" id="gsh:117346904"/>
<keyword evidence="6 8" id="KW-0647">Proteasome</keyword>
<evidence type="ECO:0000256" key="7">
    <source>
        <dbReference type="ARBA" id="ARBA00023242"/>
    </source>
</evidence>
<dbReference type="PANTHER" id="PTHR32194:SF9">
    <property type="entry name" value="PROTEASOME SUBUNIT BETA"/>
    <property type="match status" value="1"/>
</dbReference>
<dbReference type="GO" id="GO:0005839">
    <property type="term" value="C:proteasome core complex"/>
    <property type="evidence" value="ECO:0007669"/>
    <property type="project" value="InterPro"/>
</dbReference>
<evidence type="ECO:0000256" key="2">
    <source>
        <dbReference type="ARBA" id="ARBA00022490"/>
    </source>
</evidence>
<name>A0A6P8NQM1_GEOSA</name>
<dbReference type="InParanoid" id="A0A6P8NQM1"/>
<protein>
    <recommendedName>
        <fullName evidence="8">Proteasome subunit beta</fullName>
    </recommendedName>
</protein>
<evidence type="ECO:0000256" key="1">
    <source>
        <dbReference type="ARBA" id="ARBA00001198"/>
    </source>
</evidence>
<proteinExistence type="inferred from homology"/>
<dbReference type="SUPFAM" id="SSF56235">
    <property type="entry name" value="N-terminal nucleophile aminohydrolases (Ntn hydrolases)"/>
    <property type="match status" value="1"/>
</dbReference>
<dbReference type="PANTHER" id="PTHR32194">
    <property type="entry name" value="METALLOPROTEASE TLDD"/>
    <property type="match status" value="1"/>
</dbReference>
<evidence type="ECO:0000313" key="10">
    <source>
        <dbReference type="Proteomes" id="UP000515159"/>
    </source>
</evidence>
<dbReference type="GO" id="GO:0051603">
    <property type="term" value="P:proteolysis involved in protein catabolic process"/>
    <property type="evidence" value="ECO:0007669"/>
    <property type="project" value="InterPro"/>
</dbReference>
<dbReference type="AlphaFoldDB" id="A0A6P8NQM1"/>
<dbReference type="PROSITE" id="PS00854">
    <property type="entry name" value="PROTEASOME_BETA_1"/>
    <property type="match status" value="1"/>
</dbReference>
<dbReference type="Gene3D" id="3.60.20.10">
    <property type="entry name" value="Glutamine Phosphoribosylpyrophosphate, subunit 1, domain 1"/>
    <property type="match status" value="1"/>
</dbReference>
<dbReference type="PROSITE" id="PS51476">
    <property type="entry name" value="PROTEASOME_BETA_2"/>
    <property type="match status" value="1"/>
</dbReference>
<dbReference type="FunFam" id="3.60.20.10:FF:000005">
    <property type="entry name" value="Proteasome subunit beta type-2"/>
    <property type="match status" value="1"/>
</dbReference>
<dbReference type="Pfam" id="PF12465">
    <property type="entry name" value="Pr_beta_C"/>
    <property type="match status" value="1"/>
</dbReference>
<sequence>MLPSKALTPPNPGGFSFENCQRNELLEKEICQQGLRVPKVRKTGTTIAGLVYKEGVILGADTRATDDMVVADKNCLKIHFITSKIYCCGAGVAADAEMTTQLLSSNLQLHALSTGREPRVVTACRMLKQQLFRYKGHIGASLIVGGMDCRGPHLYTVHPHGSTDKLPFVSMGSGAGAAMSILEDRFQPNMELKPALDLLRDAIKAGIMCDLGSGSNVDLCIINKEKVKLLRGFEQLGKRGERHGSYRYRKGTTAILAQSVKPLEVELVEEDIQTIDME</sequence>
<dbReference type="GO" id="GO:0005737">
    <property type="term" value="C:cytoplasm"/>
    <property type="evidence" value="ECO:0007669"/>
    <property type="project" value="UniProtKB-SubCell"/>
</dbReference>
<feature type="domain" description="Proteasome beta subunit C-terminal" evidence="9">
    <location>
        <begin position="238"/>
        <end position="271"/>
    </location>
</feature>
<dbReference type="CDD" id="cd03763">
    <property type="entry name" value="proteasome_beta_type_7"/>
    <property type="match status" value="1"/>
</dbReference>
<keyword evidence="4" id="KW-0888">Threonine protease</keyword>
<dbReference type="InterPro" id="IPR001353">
    <property type="entry name" value="Proteasome_sua/b"/>
</dbReference>
<comment type="similarity">
    <text evidence="8">Belongs to the peptidase T1B family.</text>
</comment>
<dbReference type="GeneID" id="117346904"/>
<reference evidence="11" key="1">
    <citation type="submission" date="2025-08" db="UniProtKB">
        <authorList>
            <consortium name="RefSeq"/>
        </authorList>
    </citation>
    <scope>IDENTIFICATION</scope>
</reference>
<dbReference type="InterPro" id="IPR016050">
    <property type="entry name" value="Proteasome_bsu_CS"/>
</dbReference>
<evidence type="ECO:0000313" key="11">
    <source>
        <dbReference type="RefSeq" id="XP_033773034.1"/>
    </source>
</evidence>
<keyword evidence="2 8" id="KW-0963">Cytoplasm</keyword>
<dbReference type="GO" id="GO:0005634">
    <property type="term" value="C:nucleus"/>
    <property type="evidence" value="ECO:0007669"/>
    <property type="project" value="UniProtKB-SubCell"/>
</dbReference>
<evidence type="ECO:0000259" key="9">
    <source>
        <dbReference type="Pfam" id="PF12465"/>
    </source>
</evidence>
<dbReference type="GO" id="GO:0004298">
    <property type="term" value="F:threonine-type endopeptidase activity"/>
    <property type="evidence" value="ECO:0007669"/>
    <property type="project" value="UniProtKB-KW"/>
</dbReference>
<evidence type="ECO:0000256" key="8">
    <source>
        <dbReference type="RuleBase" id="RU004203"/>
    </source>
</evidence>
<dbReference type="InterPro" id="IPR024689">
    <property type="entry name" value="Proteasome_bsu_C"/>
</dbReference>
<dbReference type="InterPro" id="IPR029055">
    <property type="entry name" value="Ntn_hydrolases_N"/>
</dbReference>
<evidence type="ECO:0000256" key="4">
    <source>
        <dbReference type="ARBA" id="ARBA00022698"/>
    </source>
</evidence>
<evidence type="ECO:0000256" key="3">
    <source>
        <dbReference type="ARBA" id="ARBA00022670"/>
    </source>
</evidence>
<dbReference type="OrthoDB" id="429533at2759"/>
<dbReference type="RefSeq" id="XP_033773034.1">
    <property type="nucleotide sequence ID" value="XM_033917143.1"/>
</dbReference>
<keyword evidence="10" id="KW-1185">Reference proteome</keyword>
<dbReference type="Pfam" id="PF00227">
    <property type="entry name" value="Proteasome"/>
    <property type="match status" value="1"/>
</dbReference>
<gene>
    <name evidence="11" type="primary">LOC117346904</name>
</gene>
<comment type="catalytic activity">
    <reaction evidence="1">
        <text>Cleavage of peptide bonds with very broad specificity.</text>
        <dbReference type="EC" id="3.4.25.1"/>
    </reaction>
</comment>
<accession>A0A6P8NQM1</accession>
<comment type="function">
    <text evidence="8">Component of the proteasome, a multicatalytic proteinase complex which is characterized by its ability to cleave peptides with Arg, Phe, Tyr, Leu, and Glu adjacent to the leaving group at neutral or slightly basic pH. The proteasome has an ATP-dependent proteolytic activity.</text>
</comment>
<dbReference type="Proteomes" id="UP000515159">
    <property type="component" value="Chromosome 12"/>
</dbReference>
<evidence type="ECO:0000256" key="6">
    <source>
        <dbReference type="ARBA" id="ARBA00022942"/>
    </source>
</evidence>
<comment type="subcellular location">
    <subcellularLocation>
        <location evidence="8">Cytoplasm</location>
    </subcellularLocation>
    <subcellularLocation>
        <location evidence="8">Nucleus</location>
    </subcellularLocation>
</comment>
<keyword evidence="7 8" id="KW-0539">Nucleus</keyword>
<keyword evidence="3" id="KW-0645">Protease</keyword>
<keyword evidence="5" id="KW-0378">Hydrolase</keyword>
<organism evidence="10 11">
    <name type="scientific">Geotrypetes seraphini</name>
    <name type="common">Gaboon caecilian</name>
    <name type="synonym">Caecilia seraphini</name>
    <dbReference type="NCBI Taxonomy" id="260995"/>
    <lineage>
        <taxon>Eukaryota</taxon>
        <taxon>Metazoa</taxon>
        <taxon>Chordata</taxon>
        <taxon>Craniata</taxon>
        <taxon>Vertebrata</taxon>
        <taxon>Euteleostomi</taxon>
        <taxon>Amphibia</taxon>
        <taxon>Gymnophiona</taxon>
        <taxon>Geotrypetes</taxon>
    </lineage>
</organism>
<comment type="subunit">
    <text evidence="8">Component of the proteasome complex.</text>
</comment>